<feature type="transmembrane region" description="Helical" evidence="1">
    <location>
        <begin position="78"/>
        <end position="107"/>
    </location>
</feature>
<feature type="transmembrane region" description="Helical" evidence="1">
    <location>
        <begin position="34"/>
        <end position="57"/>
    </location>
</feature>
<name>A0AAV5W9A5_9BILA</name>
<dbReference type="PANTHER" id="PTHR44733">
    <property type="entry name" value="DNAJ HOMOLOG SUBFAMILY C MEMBER 22"/>
    <property type="match status" value="1"/>
</dbReference>
<evidence type="ECO:0000313" key="3">
    <source>
        <dbReference type="Proteomes" id="UP001432322"/>
    </source>
</evidence>
<reference evidence="2" key="1">
    <citation type="submission" date="2023-10" db="EMBL/GenBank/DDBJ databases">
        <title>Genome assembly of Pristionchus species.</title>
        <authorList>
            <person name="Yoshida K."/>
            <person name="Sommer R.J."/>
        </authorList>
    </citation>
    <scope>NUCLEOTIDE SEQUENCE</scope>
    <source>
        <strain evidence="2">RS5133</strain>
    </source>
</reference>
<protein>
    <recommendedName>
        <fullName evidence="4">TM2 domain-containing protein</fullName>
    </recommendedName>
</protein>
<keyword evidence="1" id="KW-0812">Transmembrane</keyword>
<keyword evidence="1" id="KW-0472">Membrane</keyword>
<feature type="non-terminal residue" evidence="2">
    <location>
        <position position="1"/>
    </location>
</feature>
<evidence type="ECO:0008006" key="4">
    <source>
        <dbReference type="Google" id="ProtNLM"/>
    </source>
</evidence>
<dbReference type="EMBL" id="BTSY01000005">
    <property type="protein sequence ID" value="GMT27235.1"/>
    <property type="molecule type" value="Genomic_DNA"/>
</dbReference>
<feature type="transmembrane region" description="Helical" evidence="1">
    <location>
        <begin position="119"/>
        <end position="137"/>
    </location>
</feature>
<organism evidence="2 3">
    <name type="scientific">Pristionchus fissidentatus</name>
    <dbReference type="NCBI Taxonomy" id="1538716"/>
    <lineage>
        <taxon>Eukaryota</taxon>
        <taxon>Metazoa</taxon>
        <taxon>Ecdysozoa</taxon>
        <taxon>Nematoda</taxon>
        <taxon>Chromadorea</taxon>
        <taxon>Rhabditida</taxon>
        <taxon>Rhabditina</taxon>
        <taxon>Diplogasteromorpha</taxon>
        <taxon>Diplogasteroidea</taxon>
        <taxon>Neodiplogasteridae</taxon>
        <taxon>Pristionchus</taxon>
    </lineage>
</organism>
<keyword evidence="1" id="KW-1133">Transmembrane helix</keyword>
<dbReference type="Proteomes" id="UP001432322">
    <property type="component" value="Unassembled WGS sequence"/>
</dbReference>
<accession>A0AAV5W9A5</accession>
<dbReference type="AlphaFoldDB" id="A0AAV5W9A5"/>
<sequence length="384" mass="42598">IEPPVKSVPLARALLVCGGLIGLHKIYMNRLPEAFIRLSTLGMGLIGIFYDSFTLAADVDECNDEREKKGGRKGNSRVAGIVPFSMSRFTVSLIYAGWLGLLAWAAASLTYAKNDQQGGRMMGALTIAVTMGVYITGNCGDQRRSFHEIFLAVSGVLPVVMGPLLNWGPLQSVAVASSIGTIVGNRTAKRAEPGDDKRSRVHFVLWTSVFLMNTVLLVDGVDRQLLRREFTIETQSGVKSIDTVKLSVQGFASEWFFNPNKTRRRFKGDVEKPWQIKFTPPPKQEPQYLEYLGVQPGEPSPAWIEHLAGAVVDGIRAAAEDQDWVSYMFNRRYLVVMLEVPPLSTDVTMKKKCGETRRRKKEGLKKEEVSKLGLTTKTCDVLKL</sequence>
<evidence type="ECO:0000313" key="2">
    <source>
        <dbReference type="EMBL" id="GMT27235.1"/>
    </source>
</evidence>
<gene>
    <name evidence="2" type="ORF">PFISCL1PPCAC_18532</name>
</gene>
<dbReference type="GO" id="GO:0016020">
    <property type="term" value="C:membrane"/>
    <property type="evidence" value="ECO:0007669"/>
    <property type="project" value="TreeGrafter"/>
</dbReference>
<dbReference type="PANTHER" id="PTHR44733:SF1">
    <property type="entry name" value="DNAJ HOMOLOG SUBFAMILY C MEMBER 22"/>
    <property type="match status" value="1"/>
</dbReference>
<evidence type="ECO:0000256" key="1">
    <source>
        <dbReference type="SAM" id="Phobius"/>
    </source>
</evidence>
<proteinExistence type="predicted"/>
<feature type="transmembrane region" description="Helical" evidence="1">
    <location>
        <begin position="9"/>
        <end position="28"/>
    </location>
</feature>
<comment type="caution">
    <text evidence="2">The sequence shown here is derived from an EMBL/GenBank/DDBJ whole genome shotgun (WGS) entry which is preliminary data.</text>
</comment>
<keyword evidence="3" id="KW-1185">Reference proteome</keyword>